<dbReference type="GO" id="GO:0015891">
    <property type="term" value="P:siderophore transport"/>
    <property type="evidence" value="ECO:0007669"/>
    <property type="project" value="InterPro"/>
</dbReference>
<dbReference type="SMART" id="SM00965">
    <property type="entry name" value="STN"/>
    <property type="match status" value="1"/>
</dbReference>
<dbReference type="CDD" id="cd01347">
    <property type="entry name" value="ligand_gated_channel"/>
    <property type="match status" value="1"/>
</dbReference>
<comment type="similarity">
    <text evidence="2 14 15">Belongs to the TonB-dependent receptor family.</text>
</comment>
<dbReference type="Pfam" id="PF07660">
    <property type="entry name" value="STN"/>
    <property type="match status" value="1"/>
</dbReference>
<keyword evidence="3 14" id="KW-0813">Transport</keyword>
<evidence type="ECO:0000313" key="18">
    <source>
        <dbReference type="Proteomes" id="UP000263595"/>
    </source>
</evidence>
<dbReference type="GO" id="GO:0015344">
    <property type="term" value="F:siderophore uptake transmembrane transporter activity"/>
    <property type="evidence" value="ECO:0007669"/>
    <property type="project" value="TreeGrafter"/>
</dbReference>
<dbReference type="Gene3D" id="2.170.130.10">
    <property type="entry name" value="TonB-dependent receptor, plug domain"/>
    <property type="match status" value="1"/>
</dbReference>
<dbReference type="GO" id="GO:0038023">
    <property type="term" value="F:signaling receptor activity"/>
    <property type="evidence" value="ECO:0007669"/>
    <property type="project" value="InterPro"/>
</dbReference>
<dbReference type="PANTHER" id="PTHR32552">
    <property type="entry name" value="FERRICHROME IRON RECEPTOR-RELATED"/>
    <property type="match status" value="1"/>
</dbReference>
<dbReference type="PANTHER" id="PTHR32552:SF74">
    <property type="entry name" value="HYDROXAMATE SIDEROPHORE RECEPTOR FHUE"/>
    <property type="match status" value="1"/>
</dbReference>
<dbReference type="Pfam" id="PF07715">
    <property type="entry name" value="Plug"/>
    <property type="match status" value="1"/>
</dbReference>
<dbReference type="InterPro" id="IPR010105">
    <property type="entry name" value="TonB_sidphr_rcpt"/>
</dbReference>
<feature type="domain" description="Secretin/TonB short N-terminal" evidence="16">
    <location>
        <begin position="72"/>
        <end position="122"/>
    </location>
</feature>
<evidence type="ECO:0000256" key="1">
    <source>
        <dbReference type="ARBA" id="ARBA00004571"/>
    </source>
</evidence>
<reference evidence="18" key="1">
    <citation type="submission" date="2018-08" db="EMBL/GenBank/DDBJ databases">
        <authorList>
            <person name="Blom J."/>
        </authorList>
    </citation>
    <scope>NUCLEOTIDE SEQUENCE [LARGE SCALE GENOMIC DNA]</scope>
    <source>
        <strain evidence="18">CCOS 865</strain>
    </source>
</reference>
<dbReference type="InterPro" id="IPR039426">
    <property type="entry name" value="TonB-dep_rcpt-like"/>
</dbReference>
<evidence type="ECO:0000256" key="5">
    <source>
        <dbReference type="ARBA" id="ARBA00022496"/>
    </source>
</evidence>
<dbReference type="InterPro" id="IPR036942">
    <property type="entry name" value="Beta-barrel_TonB_sf"/>
</dbReference>
<dbReference type="InterPro" id="IPR011662">
    <property type="entry name" value="Secretin/TonB_short_N"/>
</dbReference>
<gene>
    <name evidence="17" type="primary">pupA3</name>
    <name evidence="17" type="ORF">CCOS865_03851</name>
</gene>
<dbReference type="RefSeq" id="WP_119143858.1">
    <property type="nucleotide sequence ID" value="NZ_CBCSFL010000001.1"/>
</dbReference>
<dbReference type="NCBIfam" id="TIGR01783">
    <property type="entry name" value="TonB-siderophor"/>
    <property type="match status" value="1"/>
</dbReference>
<keyword evidence="7" id="KW-0732">Signal</keyword>
<evidence type="ECO:0000256" key="8">
    <source>
        <dbReference type="ARBA" id="ARBA00023004"/>
    </source>
</evidence>
<dbReference type="EMBL" id="UNOZ01000029">
    <property type="protein sequence ID" value="SYX91577.1"/>
    <property type="molecule type" value="Genomic_DNA"/>
</dbReference>
<protein>
    <submittedName>
        <fullName evidence="17">Ferric-pseudobactin 358 receptor</fullName>
    </submittedName>
</protein>
<evidence type="ECO:0000256" key="4">
    <source>
        <dbReference type="ARBA" id="ARBA00022452"/>
    </source>
</evidence>
<keyword evidence="10 15" id="KW-0798">TonB box</keyword>
<keyword evidence="13 14" id="KW-0998">Cell outer membrane</keyword>
<evidence type="ECO:0000259" key="16">
    <source>
        <dbReference type="SMART" id="SM00965"/>
    </source>
</evidence>
<dbReference type="InterPro" id="IPR012910">
    <property type="entry name" value="Plug_dom"/>
</dbReference>
<evidence type="ECO:0000256" key="10">
    <source>
        <dbReference type="ARBA" id="ARBA00023077"/>
    </source>
</evidence>
<dbReference type="PROSITE" id="PS52016">
    <property type="entry name" value="TONB_DEPENDENT_REC_3"/>
    <property type="match status" value="1"/>
</dbReference>
<evidence type="ECO:0000256" key="3">
    <source>
        <dbReference type="ARBA" id="ARBA00022448"/>
    </source>
</evidence>
<keyword evidence="4 14" id="KW-1134">Transmembrane beta strand</keyword>
<evidence type="ECO:0000256" key="14">
    <source>
        <dbReference type="PROSITE-ProRule" id="PRU01360"/>
    </source>
</evidence>
<keyword evidence="11 14" id="KW-0472">Membrane</keyword>
<organism evidence="17 18">
    <name type="scientific">Pseudomonas reidholzensis</name>
    <dbReference type="NCBI Taxonomy" id="1785162"/>
    <lineage>
        <taxon>Bacteria</taxon>
        <taxon>Pseudomonadati</taxon>
        <taxon>Pseudomonadota</taxon>
        <taxon>Gammaproteobacteria</taxon>
        <taxon>Pseudomonadales</taxon>
        <taxon>Pseudomonadaceae</taxon>
        <taxon>Pseudomonas</taxon>
    </lineage>
</organism>
<evidence type="ECO:0000256" key="13">
    <source>
        <dbReference type="ARBA" id="ARBA00023237"/>
    </source>
</evidence>
<keyword evidence="8" id="KW-0408">Iron</keyword>
<evidence type="ECO:0000256" key="12">
    <source>
        <dbReference type="ARBA" id="ARBA00023170"/>
    </source>
</evidence>
<evidence type="ECO:0000256" key="11">
    <source>
        <dbReference type="ARBA" id="ARBA00023136"/>
    </source>
</evidence>
<evidence type="ECO:0000256" key="15">
    <source>
        <dbReference type="RuleBase" id="RU003357"/>
    </source>
</evidence>
<evidence type="ECO:0000256" key="2">
    <source>
        <dbReference type="ARBA" id="ARBA00009810"/>
    </source>
</evidence>
<comment type="subcellular location">
    <subcellularLocation>
        <location evidence="1 14">Cell outer membrane</location>
        <topology evidence="1 14">Multi-pass membrane protein</topology>
    </subcellularLocation>
</comment>
<keyword evidence="9" id="KW-0406">Ion transport</keyword>
<accession>A0A383RWX3</accession>
<keyword evidence="12 17" id="KW-0675">Receptor</keyword>
<evidence type="ECO:0000313" key="17">
    <source>
        <dbReference type="EMBL" id="SYX91577.1"/>
    </source>
</evidence>
<proteinExistence type="inferred from homology"/>
<dbReference type="Gene3D" id="3.55.50.30">
    <property type="match status" value="1"/>
</dbReference>
<keyword evidence="18" id="KW-1185">Reference proteome</keyword>
<dbReference type="AlphaFoldDB" id="A0A383RWX3"/>
<evidence type="ECO:0000256" key="9">
    <source>
        <dbReference type="ARBA" id="ARBA00023065"/>
    </source>
</evidence>
<dbReference type="Pfam" id="PF00593">
    <property type="entry name" value="TonB_dep_Rec_b-barrel"/>
    <property type="match status" value="1"/>
</dbReference>
<evidence type="ECO:0000256" key="7">
    <source>
        <dbReference type="ARBA" id="ARBA00022729"/>
    </source>
</evidence>
<dbReference type="FunFam" id="2.170.130.10:FF:000010">
    <property type="entry name" value="Ferripyoverdine receptor"/>
    <property type="match status" value="1"/>
</dbReference>
<evidence type="ECO:0000256" key="6">
    <source>
        <dbReference type="ARBA" id="ARBA00022692"/>
    </source>
</evidence>
<name>A0A383RWX3_9PSED</name>
<dbReference type="InterPro" id="IPR000531">
    <property type="entry name" value="Beta-barrel_TonB"/>
</dbReference>
<dbReference type="SUPFAM" id="SSF56935">
    <property type="entry name" value="Porins"/>
    <property type="match status" value="1"/>
</dbReference>
<dbReference type="InterPro" id="IPR037066">
    <property type="entry name" value="Plug_dom_sf"/>
</dbReference>
<dbReference type="Gene3D" id="2.40.170.20">
    <property type="entry name" value="TonB-dependent receptor, beta-barrel domain"/>
    <property type="match status" value="1"/>
</dbReference>
<dbReference type="Proteomes" id="UP000263595">
    <property type="component" value="Unassembled WGS sequence"/>
</dbReference>
<dbReference type="GO" id="GO:0009279">
    <property type="term" value="C:cell outer membrane"/>
    <property type="evidence" value="ECO:0007669"/>
    <property type="project" value="UniProtKB-SubCell"/>
</dbReference>
<sequence>MSLPHHSVLHPLAKALLIRHAMRPQRALSKVGLGLALSMAVAAQVQAQEWTLDIPAQSLNSALQALAKQTDTQLLYSPEDIGGLRSTAVKGRHDLQSSLRVLLQGTGLRYQIDGNTVTVTGAAAGDGQVELSATNVNSVGLGATTEGTGSYTTGSTNTATKMNLSIRETPQSVSVITRQRMDDQQLNSVTDVLNQTPGITMSQDGGLRYNIYSRGSAINTYQLDGVTTTQENQTRNMPSTLLDMTLYDRVEVVRGATGLMTGAGEPGGVVNLIRKRPTREFQSHIQGSVGSWDFYRSEADVSGPLNDDGSVRGRLVAAKQKNGSFRDWYKQDKDILYGVLEADLSDSTLVRFGVDYQKFKGTGSPGVPLLFTNGKQTDFSRSTSSGARWMYDELETTNYFMAAEHKFANDWQLKLAANYMDSDRENYNGSYQTSSGRAWINEETGAARMLRYNAVAEQTQRGLDLTLQGPFSLFGRTHEFITGFNYQDYKNDHTGYDIGVTSVNFYEWDNYLPRPTETGEIGEIFNIKSRQRGSYAAFKFNIMDDLNVIVGARTSDYDYNYYYAPQYTSMHERGEVTPYAGITYDLTPEQSVYASYTDIFKPQSQRNRSGAILEPVVGSNYEVGWKGEFYGGRLNANTALFLIKRDNLAVQDGDAIVDGTLDESAYKAAKGTETKGIDMEISGEVLPGWQVQAGYSHARTEDADGVRQLTQLSMDTFRFWNTYRLPGDWNKLTVGGGVSWNSSTSLYFSSLNARATQDDYSVASVMARYQVTDKLAATLNLNNIFDEKYYSGIGGSVGHYGDPRNATMNLRYDF</sequence>
<keyword evidence="5" id="KW-0410">Iron transport</keyword>
<dbReference type="OrthoDB" id="8663017at2"/>
<keyword evidence="6 14" id="KW-0812">Transmembrane</keyword>